<keyword evidence="1" id="KW-0812">Transmembrane</keyword>
<dbReference type="Proteomes" id="UP001381174">
    <property type="component" value="Unassembled WGS sequence"/>
</dbReference>
<keyword evidence="1" id="KW-1133">Transmembrane helix</keyword>
<dbReference type="EMBL" id="JBBBNY010000001">
    <property type="protein sequence ID" value="MEI7035543.1"/>
    <property type="molecule type" value="Genomic_DNA"/>
</dbReference>
<feature type="transmembrane region" description="Helical" evidence="1">
    <location>
        <begin position="14"/>
        <end position="34"/>
    </location>
</feature>
<proteinExistence type="predicted"/>
<protein>
    <submittedName>
        <fullName evidence="2">Uncharacterized protein</fullName>
    </submittedName>
</protein>
<reference evidence="2 3" key="1">
    <citation type="journal article" date="2014" name="Int. J. Syst. Evol. Microbiol.">
        <title>Fulvimonas yonginensis sp. nov., isolated from greenhouse soil, and emended description of the genus Fulvimonas.</title>
        <authorList>
            <person name="Ahn J.H."/>
            <person name="Kim S.J."/>
            <person name="Weon H.Y."/>
            <person name="Hong S.B."/>
            <person name="Seok S.J."/>
            <person name="Kwon S.W."/>
        </authorList>
    </citation>
    <scope>NUCLEOTIDE SEQUENCE [LARGE SCALE GENOMIC DNA]</scope>
    <source>
        <strain evidence="2 3">KACC 16952</strain>
    </source>
</reference>
<keyword evidence="1" id="KW-0472">Membrane</keyword>
<gene>
    <name evidence="2" type="ORF">WAT24_02090</name>
</gene>
<sequence length="153" mass="16728">MAVSAKAASPPRFAAWRVAAWIVLLLAAFGGVQYLRHGDWPYLVGSLVVIVACAGGILRQAWARQTLRAVALLLVLWVLASSGLMLAQWGQFAAARARAMGQPQPELVLLVIEQARRSYLLGLVLKALLLPLLLWLAWQLGRPTVRAQFLARP</sequence>
<dbReference type="RefSeq" id="WP_336806151.1">
    <property type="nucleotide sequence ID" value="NZ_JBBBNY010000001.1"/>
</dbReference>
<evidence type="ECO:0000313" key="2">
    <source>
        <dbReference type="EMBL" id="MEI7035543.1"/>
    </source>
</evidence>
<accession>A0ABU8J8E1</accession>
<evidence type="ECO:0000313" key="3">
    <source>
        <dbReference type="Proteomes" id="UP001381174"/>
    </source>
</evidence>
<feature type="transmembrane region" description="Helical" evidence="1">
    <location>
        <begin position="40"/>
        <end position="58"/>
    </location>
</feature>
<organism evidence="2 3">
    <name type="scientific">Fulvimonas yonginensis</name>
    <dbReference type="NCBI Taxonomy" id="1495200"/>
    <lineage>
        <taxon>Bacteria</taxon>
        <taxon>Pseudomonadati</taxon>
        <taxon>Pseudomonadota</taxon>
        <taxon>Gammaproteobacteria</taxon>
        <taxon>Lysobacterales</taxon>
        <taxon>Rhodanobacteraceae</taxon>
        <taxon>Fulvimonas</taxon>
    </lineage>
</organism>
<comment type="caution">
    <text evidence="2">The sequence shown here is derived from an EMBL/GenBank/DDBJ whole genome shotgun (WGS) entry which is preliminary data.</text>
</comment>
<feature type="transmembrane region" description="Helical" evidence="1">
    <location>
        <begin position="70"/>
        <end position="90"/>
    </location>
</feature>
<name>A0ABU8J8E1_9GAMM</name>
<evidence type="ECO:0000256" key="1">
    <source>
        <dbReference type="SAM" id="Phobius"/>
    </source>
</evidence>
<keyword evidence="3" id="KW-1185">Reference proteome</keyword>
<feature type="transmembrane region" description="Helical" evidence="1">
    <location>
        <begin position="119"/>
        <end position="138"/>
    </location>
</feature>